<evidence type="ECO:0000313" key="1">
    <source>
        <dbReference type="EMBL" id="XCG52154.1"/>
    </source>
</evidence>
<geneLocation type="plasmid" evidence="1">
    <name>pMk2240A</name>
</geneLocation>
<name>A0AAU8CZ80_9HYPH</name>
<dbReference type="EMBL" id="CP159256">
    <property type="protein sequence ID" value="XCG52154.1"/>
    <property type="molecule type" value="Genomic_DNA"/>
</dbReference>
<dbReference type="AlphaFoldDB" id="A0AAU8CZ80"/>
<dbReference type="RefSeq" id="WP_353646361.1">
    <property type="nucleotide sequence ID" value="NZ_CP159256.1"/>
</dbReference>
<reference evidence="1" key="1">
    <citation type="submission" date="2024-06" db="EMBL/GenBank/DDBJ databases">
        <title>Mesorhizobium karijinii sp. nov., a symbiont of the iconic Swainsona formosa from arid Australia.</title>
        <authorList>
            <person name="Hill Y.J."/>
            <person name="Watkin E.L.J."/>
            <person name="O'Hara G.W."/>
            <person name="Terpolilli J."/>
            <person name="Tye M.L."/>
            <person name="Kohlmeier M.G."/>
        </authorList>
    </citation>
    <scope>NUCLEOTIDE SEQUENCE</scope>
    <source>
        <strain evidence="1">WSM2240</strain>
        <plasmid evidence="1">pMk2240A</plasmid>
    </source>
</reference>
<accession>A0AAU8CZ80</accession>
<protein>
    <submittedName>
        <fullName evidence="1">Uncharacterized protein</fullName>
    </submittedName>
</protein>
<organism evidence="1">
    <name type="scientific">Mesorhizobium sp. WSM2240</name>
    <dbReference type="NCBI Taxonomy" id="3228851"/>
    <lineage>
        <taxon>Bacteria</taxon>
        <taxon>Pseudomonadati</taxon>
        <taxon>Pseudomonadota</taxon>
        <taxon>Alphaproteobacteria</taxon>
        <taxon>Hyphomicrobiales</taxon>
        <taxon>Phyllobacteriaceae</taxon>
        <taxon>Mesorhizobium</taxon>
    </lineage>
</organism>
<sequence length="72" mass="7665">MKSYRLDISSEDNADDLAALITAAKKLGIDAARHHPSMKRTMPGSAVPLTNESLTMLAKAQLLTRVTTASAP</sequence>
<keyword evidence="1" id="KW-0614">Plasmid</keyword>
<gene>
    <name evidence="1" type="ORF">ABVK50_32170</name>
</gene>
<proteinExistence type="predicted"/>